<evidence type="ECO:0000313" key="3">
    <source>
        <dbReference type="EMBL" id="OIM21490.1"/>
    </source>
</evidence>
<keyword evidence="1" id="KW-0472">Membrane</keyword>
<accession>A0A6H3GJG3</accession>
<reference evidence="2" key="2">
    <citation type="submission" date="2019-10" db="EMBL/GenBank/DDBJ databases">
        <title>Malate fermentation in French cider.</title>
        <authorList>
            <person name="Cousin F.J."/>
            <person name="Medina Fernandez S."/>
            <person name="Misery B."/>
            <person name="Laplace J.-M."/>
            <person name="Cretenet M."/>
        </authorList>
    </citation>
    <scope>NUCLEOTIDE SEQUENCE</scope>
    <source>
        <strain evidence="2">UCMA15129</strain>
    </source>
</reference>
<feature type="transmembrane region" description="Helical" evidence="1">
    <location>
        <begin position="36"/>
        <end position="60"/>
    </location>
</feature>
<sequence length="224" mass="25703">MEKVFVLTLVLSLFFLIVLAVSTTMLMLKKKSKVIYITLLFSSILFLFSAVALTFSTIGFKNELHKERLIEKKKDRKEKVSTAKSLAVTYQKTAVESAYESTQGSGKASRAIYQSWQNFPNGNSDNNQISSLVNSAMKSQIRNITLAQANLVDAQHKLFLLKKLHEKFSRISYITNKYASTKKFVDQASELYKLSTKPNRSFSEWTERVDYLKTNINEEYQKLH</sequence>
<dbReference type="EMBL" id="MLOK01000035">
    <property type="protein sequence ID" value="OIM21490.1"/>
    <property type="molecule type" value="Genomic_DNA"/>
</dbReference>
<keyword evidence="1" id="KW-0812">Transmembrane</keyword>
<dbReference type="EMBL" id="WERV01000007">
    <property type="protein sequence ID" value="MDV7715856.1"/>
    <property type="molecule type" value="Genomic_DNA"/>
</dbReference>
<dbReference type="AlphaFoldDB" id="A0A6H3GJG3"/>
<evidence type="ECO:0000313" key="2">
    <source>
        <dbReference type="EMBL" id="MDV7715856.1"/>
    </source>
</evidence>
<dbReference type="Proteomes" id="UP000181728">
    <property type="component" value="Unassembled WGS sequence"/>
</dbReference>
<dbReference type="Proteomes" id="UP001281024">
    <property type="component" value="Unassembled WGS sequence"/>
</dbReference>
<organism evidence="3 4">
    <name type="scientific">Oenococcus oeni</name>
    <name type="common">Leuconostoc oenos</name>
    <dbReference type="NCBI Taxonomy" id="1247"/>
    <lineage>
        <taxon>Bacteria</taxon>
        <taxon>Bacillati</taxon>
        <taxon>Bacillota</taxon>
        <taxon>Bacilli</taxon>
        <taxon>Lactobacillales</taxon>
        <taxon>Lactobacillaceae</taxon>
        <taxon>Oenococcus</taxon>
    </lineage>
</organism>
<comment type="caution">
    <text evidence="3">The sequence shown here is derived from an EMBL/GenBank/DDBJ whole genome shotgun (WGS) entry which is preliminary data.</text>
</comment>
<reference evidence="3 4" key="1">
    <citation type="journal article" date="2016" name="BMC Genomics">
        <title>Consensus pan-genome assembly of the specialised wine bacterium Oenococcus oeni.</title>
        <authorList>
            <person name="Sternes P.R."/>
            <person name="Borneman A.R."/>
        </authorList>
    </citation>
    <scope>NUCLEOTIDE SEQUENCE [LARGE SCALE GENOMIC DNA]</scope>
    <source>
        <strain evidence="3 4">AWRIB661</strain>
    </source>
</reference>
<evidence type="ECO:0000256" key="1">
    <source>
        <dbReference type="SAM" id="Phobius"/>
    </source>
</evidence>
<proteinExistence type="predicted"/>
<gene>
    <name evidence="3" type="ORF">ATX59_03920</name>
    <name evidence="2" type="ORF">GA838_08975</name>
</gene>
<dbReference type="RefSeq" id="WP_002822888.1">
    <property type="nucleotide sequence ID" value="NZ_CP038451.1"/>
</dbReference>
<evidence type="ECO:0000313" key="4">
    <source>
        <dbReference type="Proteomes" id="UP000181728"/>
    </source>
</evidence>
<protein>
    <submittedName>
        <fullName evidence="3">Uncharacterized protein</fullName>
    </submittedName>
</protein>
<name>A0A6H3GJG3_OENOE</name>
<keyword evidence="1" id="KW-1133">Transmembrane helix</keyword>